<comment type="similarity">
    <text evidence="1">Belongs to the FemABX family.</text>
</comment>
<dbReference type="GO" id="GO:0009252">
    <property type="term" value="P:peptidoglycan biosynthetic process"/>
    <property type="evidence" value="ECO:0007669"/>
    <property type="project" value="UniProtKB-KW"/>
</dbReference>
<comment type="caution">
    <text evidence="8">The sequence shown here is derived from an EMBL/GenBank/DDBJ whole genome shotgun (WGS) entry which is preliminary data.</text>
</comment>
<keyword evidence="9" id="KW-1185">Reference proteome</keyword>
<gene>
    <name evidence="8" type="ORF">C6Y40_06595</name>
</gene>
<dbReference type="Gene3D" id="3.40.630.30">
    <property type="match status" value="1"/>
</dbReference>
<evidence type="ECO:0000313" key="9">
    <source>
        <dbReference type="Proteomes" id="UP000238949"/>
    </source>
</evidence>
<organism evidence="8 9">
    <name type="scientific">Alteromonas alba</name>
    <dbReference type="NCBI Taxonomy" id="2079529"/>
    <lineage>
        <taxon>Bacteria</taxon>
        <taxon>Pseudomonadati</taxon>
        <taxon>Pseudomonadota</taxon>
        <taxon>Gammaproteobacteria</taxon>
        <taxon>Alteromonadales</taxon>
        <taxon>Alteromonadaceae</taxon>
        <taxon>Alteromonas/Salinimonas group</taxon>
        <taxon>Alteromonas</taxon>
    </lineage>
</organism>
<sequence>MNIRRATPTDAAAWDNYVAQHAEATPYHKFGWGIACEQAYQQSMHYLLAEDTNGNLIGVLPAIDFKRPLKAGHLVALPFCDTGFALADSQDIKTALLSHLNEQSDYRDLRQEPADTNTLSPGQKVILRLPLPDSSEALLSQFKSKLRSQIRKAEKNGLTMKMADNFTQHKALLGDFYDVYKQNMRQLASPVHSRRWFERILANYDDGARVCVVYTGDLAIGAGIVLINGQMAAIPWASTLSQHNRLAPNMLLYWSLLANVTDNGQRMFDFGRSSFGEGTYKFKTQWGAVPYALHWHDGATPELAAAVETGPPGTVRQLAETIWPRLPLGLTVSMGSAIRRYISL</sequence>
<dbReference type="InterPro" id="IPR016181">
    <property type="entry name" value="Acyl_CoA_acyltransferase"/>
</dbReference>
<keyword evidence="2" id="KW-0808">Transferase</keyword>
<evidence type="ECO:0000256" key="4">
    <source>
        <dbReference type="ARBA" id="ARBA00022984"/>
    </source>
</evidence>
<proteinExistence type="inferred from homology"/>
<keyword evidence="5" id="KW-0012">Acyltransferase</keyword>
<dbReference type="RefSeq" id="WP_105933898.1">
    <property type="nucleotide sequence ID" value="NZ_PVNP01000051.1"/>
</dbReference>
<evidence type="ECO:0000259" key="7">
    <source>
        <dbReference type="Pfam" id="PF13480"/>
    </source>
</evidence>
<dbReference type="GO" id="GO:0016755">
    <property type="term" value="F:aminoacyltransferase activity"/>
    <property type="evidence" value="ECO:0007669"/>
    <property type="project" value="InterPro"/>
</dbReference>
<dbReference type="EMBL" id="PVNP01000051">
    <property type="protein sequence ID" value="PRO74428.1"/>
    <property type="molecule type" value="Genomic_DNA"/>
</dbReference>
<reference evidence="9" key="1">
    <citation type="journal article" date="2020" name="Int. J. Syst. Evol. Microbiol.">
        <title>Alteromonas alba sp. nov., a marine bacterium isolated from the seawater of the West Pacific Ocean.</title>
        <authorList>
            <person name="Sun C."/>
            <person name="Wu Y.-H."/>
            <person name="Xamxidin M."/>
            <person name="Cheng H."/>
            <person name="Xu X.-W."/>
        </authorList>
    </citation>
    <scope>NUCLEOTIDE SEQUENCE [LARGE SCALE GENOMIC DNA]</scope>
    <source>
        <strain evidence="9">190</strain>
    </source>
</reference>
<dbReference type="AlphaFoldDB" id="A0A2S9VD86"/>
<protein>
    <recommendedName>
        <fullName evidence="7">BioF2-like acetyltransferase domain-containing protein</fullName>
    </recommendedName>
</protein>
<evidence type="ECO:0000256" key="2">
    <source>
        <dbReference type="ARBA" id="ARBA00022679"/>
    </source>
</evidence>
<dbReference type="OrthoDB" id="9773932at2"/>
<dbReference type="SUPFAM" id="SSF55729">
    <property type="entry name" value="Acyl-CoA N-acyltransferases (Nat)"/>
    <property type="match status" value="2"/>
</dbReference>
<dbReference type="InterPro" id="IPR050644">
    <property type="entry name" value="PG_Glycine_Bridge_Synth"/>
</dbReference>
<dbReference type="InterPro" id="IPR038740">
    <property type="entry name" value="BioF2-like_GNAT_dom"/>
</dbReference>
<feature type="domain" description="BioF2-like acetyltransferase" evidence="7">
    <location>
        <begin position="141"/>
        <end position="281"/>
    </location>
</feature>
<evidence type="ECO:0000256" key="3">
    <source>
        <dbReference type="ARBA" id="ARBA00022960"/>
    </source>
</evidence>
<keyword evidence="4" id="KW-0573">Peptidoglycan synthesis</keyword>
<dbReference type="PROSITE" id="PS51191">
    <property type="entry name" value="FEMABX"/>
    <property type="match status" value="1"/>
</dbReference>
<dbReference type="PANTHER" id="PTHR36174">
    <property type="entry name" value="LIPID II:GLYCINE GLYCYLTRANSFERASE"/>
    <property type="match status" value="1"/>
</dbReference>
<dbReference type="GO" id="GO:0071555">
    <property type="term" value="P:cell wall organization"/>
    <property type="evidence" value="ECO:0007669"/>
    <property type="project" value="UniProtKB-KW"/>
</dbReference>
<keyword evidence="6" id="KW-0961">Cell wall biogenesis/degradation</keyword>
<dbReference type="Proteomes" id="UP000238949">
    <property type="component" value="Unassembled WGS sequence"/>
</dbReference>
<evidence type="ECO:0000313" key="8">
    <source>
        <dbReference type="EMBL" id="PRO74428.1"/>
    </source>
</evidence>
<evidence type="ECO:0000256" key="1">
    <source>
        <dbReference type="ARBA" id="ARBA00009943"/>
    </source>
</evidence>
<accession>A0A2S9VD86</accession>
<dbReference type="Pfam" id="PF13480">
    <property type="entry name" value="Acetyltransf_6"/>
    <property type="match status" value="1"/>
</dbReference>
<dbReference type="PANTHER" id="PTHR36174:SF1">
    <property type="entry name" value="LIPID II:GLYCINE GLYCYLTRANSFERASE"/>
    <property type="match status" value="1"/>
</dbReference>
<evidence type="ECO:0000256" key="6">
    <source>
        <dbReference type="ARBA" id="ARBA00023316"/>
    </source>
</evidence>
<keyword evidence="3" id="KW-0133">Cell shape</keyword>
<evidence type="ECO:0000256" key="5">
    <source>
        <dbReference type="ARBA" id="ARBA00023315"/>
    </source>
</evidence>
<dbReference type="InterPro" id="IPR003447">
    <property type="entry name" value="FEMABX"/>
</dbReference>
<dbReference type="GO" id="GO:0008360">
    <property type="term" value="P:regulation of cell shape"/>
    <property type="evidence" value="ECO:0007669"/>
    <property type="project" value="UniProtKB-KW"/>
</dbReference>
<name>A0A2S9VD86_9ALTE</name>